<evidence type="ECO:0000313" key="1">
    <source>
        <dbReference type="EMBL" id="KAK3756768.1"/>
    </source>
</evidence>
<name>A0AAE0YTF4_9GAST</name>
<accession>A0AAE0YTF4</accession>
<dbReference type="Proteomes" id="UP001283361">
    <property type="component" value="Unassembled WGS sequence"/>
</dbReference>
<comment type="caution">
    <text evidence="1">The sequence shown here is derived from an EMBL/GenBank/DDBJ whole genome shotgun (WGS) entry which is preliminary data.</text>
</comment>
<protein>
    <submittedName>
        <fullName evidence="1">Uncharacterized protein</fullName>
    </submittedName>
</protein>
<evidence type="ECO:0000313" key="2">
    <source>
        <dbReference type="Proteomes" id="UP001283361"/>
    </source>
</evidence>
<dbReference type="EMBL" id="JAWDGP010005473">
    <property type="protein sequence ID" value="KAK3756768.1"/>
    <property type="molecule type" value="Genomic_DNA"/>
</dbReference>
<sequence length="94" mass="11083">MRNSQTRQTLVRGYRAGQIEGNKEWKSIEAPTTQYKRRILLITTRLRYNNVFRTSVEEERGEWTRLGPAVLQPGCTPTYQYSWPISIYATKENK</sequence>
<gene>
    <name evidence="1" type="ORF">RRG08_019260</name>
</gene>
<dbReference type="AlphaFoldDB" id="A0AAE0YTF4"/>
<proteinExistence type="predicted"/>
<reference evidence="1" key="1">
    <citation type="journal article" date="2023" name="G3 (Bethesda)">
        <title>A reference genome for the long-term kleptoplast-retaining sea slug Elysia crispata morphotype clarki.</title>
        <authorList>
            <person name="Eastman K.E."/>
            <person name="Pendleton A.L."/>
            <person name="Shaikh M.A."/>
            <person name="Suttiyut T."/>
            <person name="Ogas R."/>
            <person name="Tomko P."/>
            <person name="Gavelis G."/>
            <person name="Widhalm J.R."/>
            <person name="Wisecaver J.H."/>
        </authorList>
    </citation>
    <scope>NUCLEOTIDE SEQUENCE</scope>
    <source>
        <strain evidence="1">ECLA1</strain>
    </source>
</reference>
<organism evidence="1 2">
    <name type="scientific">Elysia crispata</name>
    <name type="common">lettuce slug</name>
    <dbReference type="NCBI Taxonomy" id="231223"/>
    <lineage>
        <taxon>Eukaryota</taxon>
        <taxon>Metazoa</taxon>
        <taxon>Spiralia</taxon>
        <taxon>Lophotrochozoa</taxon>
        <taxon>Mollusca</taxon>
        <taxon>Gastropoda</taxon>
        <taxon>Heterobranchia</taxon>
        <taxon>Euthyneura</taxon>
        <taxon>Panpulmonata</taxon>
        <taxon>Sacoglossa</taxon>
        <taxon>Placobranchoidea</taxon>
        <taxon>Plakobranchidae</taxon>
        <taxon>Elysia</taxon>
    </lineage>
</organism>
<keyword evidence="2" id="KW-1185">Reference proteome</keyword>